<dbReference type="STRING" id="51240.A0A2I4EIQ4"/>
<keyword evidence="6" id="KW-0663">Pyridoxal phosphate</keyword>
<dbReference type="GO" id="GO:0006520">
    <property type="term" value="P:amino acid metabolic process"/>
    <property type="evidence" value="ECO:0007669"/>
    <property type="project" value="InterPro"/>
</dbReference>
<gene>
    <name evidence="12" type="primary">LOC108989948</name>
</gene>
<dbReference type="PRINTS" id="PR00799">
    <property type="entry name" value="TRANSAMINASE"/>
</dbReference>
<evidence type="ECO:0000256" key="9">
    <source>
        <dbReference type="RuleBase" id="RU000480"/>
    </source>
</evidence>
<name>A0A2I4EIQ4_JUGRE</name>
<dbReference type="NCBIfam" id="NF006719">
    <property type="entry name" value="PRK09257.1"/>
    <property type="match status" value="1"/>
</dbReference>
<evidence type="ECO:0000256" key="5">
    <source>
        <dbReference type="ARBA" id="ARBA00022679"/>
    </source>
</evidence>
<keyword evidence="5 9" id="KW-0808">Transferase</keyword>
<keyword evidence="4 9" id="KW-0032">Aminotransferase</keyword>
<dbReference type="GeneID" id="108989948"/>
<dbReference type="FunFam" id="3.90.1150.10:FF:000001">
    <property type="entry name" value="Aspartate aminotransferase"/>
    <property type="match status" value="1"/>
</dbReference>
<evidence type="ECO:0000256" key="2">
    <source>
        <dbReference type="ARBA" id="ARBA00007441"/>
    </source>
</evidence>
<dbReference type="KEGG" id="jre:108989948"/>
<proteinExistence type="inferred from homology"/>
<dbReference type="InterPro" id="IPR000796">
    <property type="entry name" value="Asp_trans"/>
</dbReference>
<feature type="domain" description="Aminotransferase class I/classII large" evidence="10">
    <location>
        <begin position="60"/>
        <end position="425"/>
    </location>
</feature>
<evidence type="ECO:0000256" key="6">
    <source>
        <dbReference type="ARBA" id="ARBA00022898"/>
    </source>
</evidence>
<keyword evidence="11" id="KW-1185">Reference proteome</keyword>
<evidence type="ECO:0000256" key="1">
    <source>
        <dbReference type="ARBA" id="ARBA00001933"/>
    </source>
</evidence>
<dbReference type="GO" id="GO:0004069">
    <property type="term" value="F:L-aspartate:2-oxoglutarate aminotransferase activity"/>
    <property type="evidence" value="ECO:0000318"/>
    <property type="project" value="GO_Central"/>
</dbReference>
<sequence length="444" mass="49871">MQQRIKINIMRRFIGGRFAGSTRLMSTSSRALGWWDHVKPAPKDPIIGVTEAFLADTNPNKINLGVGAYRDDEGKPVVLQCVRYAESKIAGCEFLESNATEVGSKLVEESVKLAYGKHAHLIKDGRVAGIQALSGTSACRLFAELQRRFYPESPIYLPDFTWSNHHNIWRDAQVPERSFRYYHPISKGLNFAALMDDVKNAPDGSFFLLHPCAHNPTGVDPTEEQWREISNKFKVKNHFPFFDMAYQGFASGDVDTDALPIRIFLEDGHLIGCAQSFAKNMVLHGHRVGCLSVLCDDVKRAVAVKSQLQQIARAIYSNPPVHGILLVSTILSDPQTKVLWFKEVKVMANRIKQMRITLRETLEKLGGPLSWEHITNQVGMFCFFGLTPDEIDRLVREFHVYITPDGRMSMAGVNTSNVNYLANAIHEVMTYEREAGTMISGISL</sequence>
<dbReference type="InterPro" id="IPR015424">
    <property type="entry name" value="PyrdxlP-dep_Trfase"/>
</dbReference>
<dbReference type="CDD" id="cd00609">
    <property type="entry name" value="AAT_like"/>
    <property type="match status" value="1"/>
</dbReference>
<comment type="cofactor">
    <cofactor evidence="1">
        <name>pyridoxal 5'-phosphate</name>
        <dbReference type="ChEBI" id="CHEBI:597326"/>
    </cofactor>
</comment>
<evidence type="ECO:0000313" key="11">
    <source>
        <dbReference type="Proteomes" id="UP000235220"/>
    </source>
</evidence>
<evidence type="ECO:0000256" key="8">
    <source>
        <dbReference type="ARBA" id="ARBA00053140"/>
    </source>
</evidence>
<dbReference type="PANTHER" id="PTHR11879:SF14">
    <property type="entry name" value="ASPARTATE AMINOTRANSFERASE"/>
    <property type="match status" value="1"/>
</dbReference>
<dbReference type="EC" id="2.6.1.1" evidence="9"/>
<dbReference type="Proteomes" id="UP000235220">
    <property type="component" value="Chromosome 4"/>
</dbReference>
<dbReference type="GO" id="GO:0005739">
    <property type="term" value="C:mitochondrion"/>
    <property type="evidence" value="ECO:0000318"/>
    <property type="project" value="GO_Central"/>
</dbReference>
<comment type="subunit">
    <text evidence="3 9">Homodimer.</text>
</comment>
<dbReference type="AlphaFoldDB" id="A0A2I4EIQ4"/>
<organism evidence="11 12">
    <name type="scientific">Juglans regia</name>
    <name type="common">English walnut</name>
    <dbReference type="NCBI Taxonomy" id="51240"/>
    <lineage>
        <taxon>Eukaryota</taxon>
        <taxon>Viridiplantae</taxon>
        <taxon>Streptophyta</taxon>
        <taxon>Embryophyta</taxon>
        <taxon>Tracheophyta</taxon>
        <taxon>Spermatophyta</taxon>
        <taxon>Magnoliopsida</taxon>
        <taxon>eudicotyledons</taxon>
        <taxon>Gunneridae</taxon>
        <taxon>Pentapetalae</taxon>
        <taxon>rosids</taxon>
        <taxon>fabids</taxon>
        <taxon>Fagales</taxon>
        <taxon>Juglandaceae</taxon>
        <taxon>Juglans</taxon>
    </lineage>
</organism>
<dbReference type="OrthoDB" id="6752799at2759"/>
<evidence type="ECO:0000256" key="4">
    <source>
        <dbReference type="ARBA" id="ARBA00022576"/>
    </source>
</evidence>
<comment type="function">
    <text evidence="8">Important for the metabolism of amino acids and Krebs-cycle related organic acids. In plants, it is involved in nitrogen metabolism and in aspects of carbon and energy metabolism.</text>
</comment>
<dbReference type="InterPro" id="IPR004839">
    <property type="entry name" value="Aminotransferase_I/II_large"/>
</dbReference>
<evidence type="ECO:0000256" key="7">
    <source>
        <dbReference type="ARBA" id="ARBA00049185"/>
    </source>
</evidence>
<dbReference type="Gene3D" id="3.90.1150.10">
    <property type="entry name" value="Aspartate Aminotransferase, domain 1"/>
    <property type="match status" value="1"/>
</dbReference>
<comment type="catalytic activity">
    <reaction evidence="7 9">
        <text>L-aspartate + 2-oxoglutarate = oxaloacetate + L-glutamate</text>
        <dbReference type="Rhea" id="RHEA:21824"/>
        <dbReference type="ChEBI" id="CHEBI:16452"/>
        <dbReference type="ChEBI" id="CHEBI:16810"/>
        <dbReference type="ChEBI" id="CHEBI:29985"/>
        <dbReference type="ChEBI" id="CHEBI:29991"/>
        <dbReference type="EC" id="2.6.1.1"/>
    </reaction>
</comment>
<dbReference type="InterPro" id="IPR015422">
    <property type="entry name" value="PyrdxlP-dep_Trfase_small"/>
</dbReference>
<dbReference type="Pfam" id="PF00155">
    <property type="entry name" value="Aminotran_1_2"/>
    <property type="match status" value="1"/>
</dbReference>
<dbReference type="RefSeq" id="XP_018819277.1">
    <property type="nucleotide sequence ID" value="XM_018963732.2"/>
</dbReference>
<dbReference type="InterPro" id="IPR004838">
    <property type="entry name" value="NHTrfase_class1_PyrdxlP-BS"/>
</dbReference>
<comment type="miscellaneous">
    <text evidence="9">In eukaryotes there are cytoplasmic, mitochondrial and chloroplastic isozymes.</text>
</comment>
<evidence type="ECO:0000259" key="10">
    <source>
        <dbReference type="Pfam" id="PF00155"/>
    </source>
</evidence>
<reference evidence="12" key="1">
    <citation type="submission" date="2025-08" db="UniProtKB">
        <authorList>
            <consortium name="RefSeq"/>
        </authorList>
    </citation>
    <scope>IDENTIFICATION</scope>
    <source>
        <tissue evidence="12">Leaves</tissue>
    </source>
</reference>
<dbReference type="InterPro" id="IPR015421">
    <property type="entry name" value="PyrdxlP-dep_Trfase_major"/>
</dbReference>
<dbReference type="PANTHER" id="PTHR11879">
    <property type="entry name" value="ASPARTATE AMINOTRANSFERASE"/>
    <property type="match status" value="1"/>
</dbReference>
<comment type="similarity">
    <text evidence="2">Belongs to the class-I pyridoxal-phosphate-dependent aminotransferase family.</text>
</comment>
<dbReference type="Gene3D" id="3.40.640.10">
    <property type="entry name" value="Type I PLP-dependent aspartate aminotransferase-like (Major domain)"/>
    <property type="match status" value="1"/>
</dbReference>
<protein>
    <recommendedName>
        <fullName evidence="9">Aspartate aminotransferase</fullName>
        <ecNumber evidence="9">2.6.1.1</ecNumber>
    </recommendedName>
</protein>
<evidence type="ECO:0000313" key="12">
    <source>
        <dbReference type="RefSeq" id="XP_018819277.1"/>
    </source>
</evidence>
<dbReference type="FunFam" id="3.40.640.10:FF:000015">
    <property type="entry name" value="Aspartate aminotransferase"/>
    <property type="match status" value="1"/>
</dbReference>
<dbReference type="GO" id="GO:0030170">
    <property type="term" value="F:pyridoxal phosphate binding"/>
    <property type="evidence" value="ECO:0007669"/>
    <property type="project" value="InterPro"/>
</dbReference>
<dbReference type="SUPFAM" id="SSF53383">
    <property type="entry name" value="PLP-dependent transferases"/>
    <property type="match status" value="1"/>
</dbReference>
<evidence type="ECO:0000256" key="3">
    <source>
        <dbReference type="ARBA" id="ARBA00011738"/>
    </source>
</evidence>
<dbReference type="PROSITE" id="PS00105">
    <property type="entry name" value="AA_TRANSFER_CLASS_1"/>
    <property type="match status" value="1"/>
</dbReference>
<accession>A0A2I4EIQ4</accession>
<dbReference type="Gramene" id="Jr04_00870_p1">
    <property type="protein sequence ID" value="cds.Jr04_00870_p1"/>
    <property type="gene ID" value="Jr04_00870"/>
</dbReference>